<feature type="chain" id="PRO_5022770133" evidence="1">
    <location>
        <begin position="24"/>
        <end position="678"/>
    </location>
</feature>
<dbReference type="Gene3D" id="2.30.42.10">
    <property type="match status" value="1"/>
</dbReference>
<keyword evidence="1" id="KW-0732">Signal</keyword>
<proteinExistence type="predicted"/>
<dbReference type="InterPro" id="IPR045175">
    <property type="entry name" value="M28_fam"/>
</dbReference>
<comment type="caution">
    <text evidence="3">The sequence shown here is derived from an EMBL/GenBank/DDBJ whole genome shotgun (WGS) entry which is preliminary data.</text>
</comment>
<reference evidence="3 4" key="1">
    <citation type="submission" date="2019-02" db="EMBL/GenBank/DDBJ databases">
        <title>Deep-cultivation of Planctomycetes and their phenomic and genomic characterization uncovers novel biology.</title>
        <authorList>
            <person name="Wiegand S."/>
            <person name="Jogler M."/>
            <person name="Boedeker C."/>
            <person name="Pinto D."/>
            <person name="Vollmers J."/>
            <person name="Rivas-Marin E."/>
            <person name="Kohn T."/>
            <person name="Peeters S.H."/>
            <person name="Heuer A."/>
            <person name="Rast P."/>
            <person name="Oberbeckmann S."/>
            <person name="Bunk B."/>
            <person name="Jeske O."/>
            <person name="Meyerdierks A."/>
            <person name="Storesund J.E."/>
            <person name="Kallscheuer N."/>
            <person name="Luecker S."/>
            <person name="Lage O.M."/>
            <person name="Pohl T."/>
            <person name="Merkel B.J."/>
            <person name="Hornburger P."/>
            <person name="Mueller R.-W."/>
            <person name="Bruemmer F."/>
            <person name="Labrenz M."/>
            <person name="Spormann A.M."/>
            <person name="Op Den Camp H."/>
            <person name="Overmann J."/>
            <person name="Amann R."/>
            <person name="Jetten M.S.M."/>
            <person name="Mascher T."/>
            <person name="Medema M.H."/>
            <person name="Devos D.P."/>
            <person name="Kaster A.-K."/>
            <person name="Ovreas L."/>
            <person name="Rohde M."/>
            <person name="Galperin M.Y."/>
            <person name="Jogler C."/>
        </authorList>
    </citation>
    <scope>NUCLEOTIDE SEQUENCE [LARGE SCALE GENOMIC DNA]</scope>
    <source>
        <strain evidence="3 4">Enr8</strain>
    </source>
</reference>
<dbReference type="SMART" id="SM00228">
    <property type="entry name" value="PDZ"/>
    <property type="match status" value="1"/>
</dbReference>
<dbReference type="GO" id="GO:0004177">
    <property type="term" value="F:aminopeptidase activity"/>
    <property type="evidence" value="ECO:0007669"/>
    <property type="project" value="UniProtKB-KW"/>
</dbReference>
<dbReference type="InterPro" id="IPR036034">
    <property type="entry name" value="PDZ_sf"/>
</dbReference>
<feature type="domain" description="PDZ" evidence="2">
    <location>
        <begin position="601"/>
        <end position="665"/>
    </location>
</feature>
<dbReference type="PANTHER" id="PTHR12147:SF26">
    <property type="entry name" value="PEPTIDASE M28 DOMAIN-CONTAINING PROTEIN"/>
    <property type="match status" value="1"/>
</dbReference>
<gene>
    <name evidence="3" type="ORF">Enr8_23530</name>
</gene>
<dbReference type="EC" id="3.4.11.24" evidence="3"/>
<dbReference type="Pfam" id="PF02225">
    <property type="entry name" value="PA"/>
    <property type="match status" value="1"/>
</dbReference>
<keyword evidence="3" id="KW-0378">Hydrolase</keyword>
<dbReference type="EMBL" id="SJPF01000002">
    <property type="protein sequence ID" value="TWT34937.1"/>
    <property type="molecule type" value="Genomic_DNA"/>
</dbReference>
<dbReference type="Pfam" id="PF04389">
    <property type="entry name" value="Peptidase_M28"/>
    <property type="match status" value="1"/>
</dbReference>
<dbReference type="InterPro" id="IPR046450">
    <property type="entry name" value="PA_dom_sf"/>
</dbReference>
<dbReference type="InterPro" id="IPR003137">
    <property type="entry name" value="PA_domain"/>
</dbReference>
<evidence type="ECO:0000256" key="1">
    <source>
        <dbReference type="SAM" id="SignalP"/>
    </source>
</evidence>
<dbReference type="PROSITE" id="PS50106">
    <property type="entry name" value="PDZ"/>
    <property type="match status" value="1"/>
</dbReference>
<dbReference type="Gene3D" id="3.50.30.30">
    <property type="match status" value="1"/>
</dbReference>
<protein>
    <submittedName>
        <fullName evidence="3">Aminopeptidase S</fullName>
        <ecNumber evidence="3">3.4.11.24</ecNumber>
    </submittedName>
</protein>
<dbReference type="SUPFAM" id="SSF50156">
    <property type="entry name" value="PDZ domain-like"/>
    <property type="match status" value="1"/>
</dbReference>
<keyword evidence="4" id="KW-1185">Reference proteome</keyword>
<dbReference type="Proteomes" id="UP000318878">
    <property type="component" value="Unassembled WGS sequence"/>
</dbReference>
<evidence type="ECO:0000313" key="3">
    <source>
        <dbReference type="EMBL" id="TWT34937.1"/>
    </source>
</evidence>
<organism evidence="3 4">
    <name type="scientific">Blastopirellula retiformator</name>
    <dbReference type="NCBI Taxonomy" id="2527970"/>
    <lineage>
        <taxon>Bacteria</taxon>
        <taxon>Pseudomonadati</taxon>
        <taxon>Planctomycetota</taxon>
        <taxon>Planctomycetia</taxon>
        <taxon>Pirellulales</taxon>
        <taxon>Pirellulaceae</taxon>
        <taxon>Blastopirellula</taxon>
    </lineage>
</organism>
<dbReference type="GO" id="GO:0006508">
    <property type="term" value="P:proteolysis"/>
    <property type="evidence" value="ECO:0007669"/>
    <property type="project" value="InterPro"/>
</dbReference>
<dbReference type="Gene3D" id="3.40.630.10">
    <property type="entry name" value="Zn peptidases"/>
    <property type="match status" value="1"/>
</dbReference>
<sequence length="678" mass="72747" precursor="true">MRIKQTWLIVLIACPLLVSPLMAETDVANREAANKAAESRIRDNVGFLASDELEGRGVGTAGLSKAAKFMAEQMKELGLDMTAVGGQPFQKFEVVTEAKLGPDEKNTLKLVGPKTKEVTPLVLGEQFNPLAAGGSGKFDLPIVFVGYGITAPDLEYDDYAGLDVKGKAVLMLRKEPQGDPHNPHSPFGGPHPTRHATFSRKISNAYQHGAAAVIMVNNLGEIETRVEDQQNVWNTAIADIAKVQAEYDALGDDAAADKKVELRDKLTDLAKTIADSGAKLKDGTDEVLPFMGAGSDESHPELPVYFVLRSAIDPVVQAALGKSLVEMETAINDDKQPHSRVIANWKAIGQTDVIREKAEISNVIGVLKGEGPQAEEIVLIGAHYDHIGYGGEGSLAPWTHEIHNGADDNASGAVALLETARQIVSRDGKPQRTIVFIGFTGEERGLLGSAYYVKHPVLDLEKTVAMLNMDMVGRLTDDKLIISGSGTAQEFDALIDKLNENYKFAVTKDPGGFGPSDHASFYAKEIPVMHFFTGTHDDYHRPSDDVEKLDIAGIRRIASMLADAAIAIDAMPAPPQYVAIAPESTERRTGSRPYFGSIPDFSVVGQGYALQGVSPDSPAEKAGLKAGDIIVKLGESKIAGLEDFDGALRAFKAGDKAKVTIMRSGMEITLTVTLASPR</sequence>
<evidence type="ECO:0000313" key="4">
    <source>
        <dbReference type="Proteomes" id="UP000318878"/>
    </source>
</evidence>
<dbReference type="Pfam" id="PF13180">
    <property type="entry name" value="PDZ_2"/>
    <property type="match status" value="1"/>
</dbReference>
<accession>A0A5C5VAI1</accession>
<dbReference type="InterPro" id="IPR007484">
    <property type="entry name" value="Peptidase_M28"/>
</dbReference>
<dbReference type="SUPFAM" id="SSF52025">
    <property type="entry name" value="PA domain"/>
    <property type="match status" value="1"/>
</dbReference>
<dbReference type="CDD" id="cd04814">
    <property type="entry name" value="PA_M28_1"/>
    <property type="match status" value="1"/>
</dbReference>
<dbReference type="SUPFAM" id="SSF53187">
    <property type="entry name" value="Zn-dependent exopeptidases"/>
    <property type="match status" value="1"/>
</dbReference>
<evidence type="ECO:0000259" key="2">
    <source>
        <dbReference type="PROSITE" id="PS50106"/>
    </source>
</evidence>
<dbReference type="AlphaFoldDB" id="A0A5C5VAI1"/>
<name>A0A5C5VAI1_9BACT</name>
<dbReference type="GO" id="GO:0008235">
    <property type="term" value="F:metalloexopeptidase activity"/>
    <property type="evidence" value="ECO:0007669"/>
    <property type="project" value="InterPro"/>
</dbReference>
<keyword evidence="3" id="KW-0645">Protease</keyword>
<dbReference type="PANTHER" id="PTHR12147">
    <property type="entry name" value="METALLOPEPTIDASE M28 FAMILY MEMBER"/>
    <property type="match status" value="1"/>
</dbReference>
<keyword evidence="3" id="KW-0031">Aminopeptidase</keyword>
<dbReference type="InterPro" id="IPR001478">
    <property type="entry name" value="PDZ"/>
</dbReference>
<feature type="signal peptide" evidence="1">
    <location>
        <begin position="1"/>
        <end position="23"/>
    </location>
</feature>